<reference evidence="6" key="1">
    <citation type="submission" date="2018-04" db="EMBL/GenBank/DDBJ databases">
        <authorList>
            <person name="Cornet L."/>
        </authorList>
    </citation>
    <scope>NUCLEOTIDE SEQUENCE [LARGE SCALE GENOMIC DNA]</scope>
</reference>
<dbReference type="SUPFAM" id="SSF52141">
    <property type="entry name" value="Uracil-DNA glycosylase-like"/>
    <property type="match status" value="1"/>
</dbReference>
<dbReference type="CDD" id="cd10028">
    <property type="entry name" value="UDG-F2_TDG_MUG"/>
    <property type="match status" value="1"/>
</dbReference>
<gene>
    <name evidence="5" type="ORF">DCF25_06550</name>
</gene>
<dbReference type="Pfam" id="PF03167">
    <property type="entry name" value="UDG"/>
    <property type="match status" value="1"/>
</dbReference>
<dbReference type="PANTHER" id="PTHR12159">
    <property type="entry name" value="G/T AND G/U MISMATCH-SPECIFIC DNA GLYCOSYLASE"/>
    <property type="match status" value="1"/>
</dbReference>
<name>A0A2W4WDP3_9CYAN</name>
<sequence length="185" mass="20268">MPKPKGPSRAEVLAAHGQTMPDIIAPNLDVLFCGINPSLYSVVIGHHFGRPGNRFWKAIHQAGFTHRLYDPSEDASLIDLGYGITNMAPRATARADELSKDEIKAGQQLLAAKVKKYQPKCLAFLGITAYRIAFAQPKAKIGPQPDWEGISIWALPNPSGLNAHYQVDGLAEVYGWVLDSKHLRS</sequence>
<dbReference type="InterPro" id="IPR015637">
    <property type="entry name" value="MUG/TDG"/>
</dbReference>
<dbReference type="PANTHER" id="PTHR12159:SF9">
    <property type="entry name" value="G_T MISMATCH-SPECIFIC THYMINE DNA GLYCOSYLASE"/>
    <property type="match status" value="1"/>
</dbReference>
<protein>
    <submittedName>
        <fullName evidence="5">G/U mismatch-specific DNA glycosylase</fullName>
    </submittedName>
</protein>
<dbReference type="GO" id="GO:0006285">
    <property type="term" value="P:base-excision repair, AP site formation"/>
    <property type="evidence" value="ECO:0007669"/>
    <property type="project" value="InterPro"/>
</dbReference>
<evidence type="ECO:0000313" key="6">
    <source>
        <dbReference type="Proteomes" id="UP000249354"/>
    </source>
</evidence>
<evidence type="ECO:0000259" key="4">
    <source>
        <dbReference type="SMART" id="SM00986"/>
    </source>
</evidence>
<dbReference type="GO" id="GO:0008263">
    <property type="term" value="F:pyrimidine-specific mismatch base pair DNA N-glycosylase activity"/>
    <property type="evidence" value="ECO:0007669"/>
    <property type="project" value="TreeGrafter"/>
</dbReference>
<evidence type="ECO:0000256" key="2">
    <source>
        <dbReference type="ARBA" id="ARBA00022801"/>
    </source>
</evidence>
<evidence type="ECO:0000256" key="3">
    <source>
        <dbReference type="ARBA" id="ARBA00023204"/>
    </source>
</evidence>
<evidence type="ECO:0000256" key="1">
    <source>
        <dbReference type="ARBA" id="ARBA00022763"/>
    </source>
</evidence>
<keyword evidence="1" id="KW-0227">DNA damage</keyword>
<dbReference type="InterPro" id="IPR005122">
    <property type="entry name" value="Uracil-DNA_glycosylase-like"/>
</dbReference>
<dbReference type="Gene3D" id="3.40.470.10">
    <property type="entry name" value="Uracil-DNA glycosylase-like domain"/>
    <property type="match status" value="1"/>
</dbReference>
<dbReference type="Proteomes" id="UP000249354">
    <property type="component" value="Unassembled WGS sequence"/>
</dbReference>
<comment type="caution">
    <text evidence="5">The sequence shown here is derived from an EMBL/GenBank/DDBJ whole genome shotgun (WGS) entry which is preliminary data.</text>
</comment>
<organism evidence="5 6">
    <name type="scientific">Leptolyngbya foveolarum</name>
    <dbReference type="NCBI Taxonomy" id="47253"/>
    <lineage>
        <taxon>Bacteria</taxon>
        <taxon>Bacillati</taxon>
        <taxon>Cyanobacteriota</taxon>
        <taxon>Cyanophyceae</taxon>
        <taxon>Leptolyngbyales</taxon>
        <taxon>Leptolyngbyaceae</taxon>
        <taxon>Leptolyngbya group</taxon>
        <taxon>Leptolyngbya</taxon>
    </lineage>
</organism>
<feature type="domain" description="Uracil-DNA glycosylase-like" evidence="4">
    <location>
        <begin position="21"/>
        <end position="175"/>
    </location>
</feature>
<evidence type="ECO:0000313" key="5">
    <source>
        <dbReference type="EMBL" id="PZO20525.1"/>
    </source>
</evidence>
<dbReference type="EMBL" id="QBMC01000029">
    <property type="protein sequence ID" value="PZO20525.1"/>
    <property type="molecule type" value="Genomic_DNA"/>
</dbReference>
<dbReference type="InterPro" id="IPR036895">
    <property type="entry name" value="Uracil-DNA_glycosylase-like_sf"/>
</dbReference>
<proteinExistence type="predicted"/>
<dbReference type="SMART" id="SM00987">
    <property type="entry name" value="UreE_C"/>
    <property type="match status" value="1"/>
</dbReference>
<dbReference type="AlphaFoldDB" id="A0A2W4WDP3"/>
<keyword evidence="3" id="KW-0234">DNA repair</keyword>
<reference evidence="5 6" key="2">
    <citation type="submission" date="2018-06" db="EMBL/GenBank/DDBJ databases">
        <title>Metagenomic assembly of (sub)arctic Cyanobacteria and their associated microbiome from non-axenic cultures.</title>
        <authorList>
            <person name="Baurain D."/>
        </authorList>
    </citation>
    <scope>NUCLEOTIDE SEQUENCE [LARGE SCALE GENOMIC DNA]</scope>
    <source>
        <strain evidence="5">ULC129bin1</strain>
    </source>
</reference>
<dbReference type="NCBIfam" id="NF007570">
    <property type="entry name" value="PRK10201.1"/>
    <property type="match status" value="1"/>
</dbReference>
<keyword evidence="2" id="KW-0378">Hydrolase</keyword>
<dbReference type="SMART" id="SM00986">
    <property type="entry name" value="UDG"/>
    <property type="match status" value="1"/>
</dbReference>
<accession>A0A2W4WDP3</accession>
<dbReference type="GO" id="GO:0004844">
    <property type="term" value="F:uracil DNA N-glycosylase activity"/>
    <property type="evidence" value="ECO:0007669"/>
    <property type="project" value="TreeGrafter"/>
</dbReference>